<dbReference type="InterPro" id="IPR049512">
    <property type="entry name" value="DJR-like_dom"/>
</dbReference>
<protein>
    <recommendedName>
        <fullName evidence="1">Double jelly roll-like domain-containing protein</fullName>
    </recommendedName>
</protein>
<proteinExistence type="predicted"/>
<keyword evidence="3" id="KW-1185">Reference proteome</keyword>
<evidence type="ECO:0000259" key="1">
    <source>
        <dbReference type="Pfam" id="PF21738"/>
    </source>
</evidence>
<gene>
    <name evidence="2" type="ORF">HHI36_003404</name>
</gene>
<dbReference type="PANTHER" id="PTHR36159">
    <property type="entry name" value="PROTEIN CBG23766"/>
    <property type="match status" value="1"/>
</dbReference>
<evidence type="ECO:0000313" key="2">
    <source>
        <dbReference type="EMBL" id="KAL3288961.1"/>
    </source>
</evidence>
<accession>A0ABD2PDA5</accession>
<dbReference type="Proteomes" id="UP001516400">
    <property type="component" value="Unassembled WGS sequence"/>
</dbReference>
<reference evidence="2 3" key="1">
    <citation type="journal article" date="2021" name="BMC Biol.">
        <title>Horizontally acquired antibacterial genes associated with adaptive radiation of ladybird beetles.</title>
        <authorList>
            <person name="Li H.S."/>
            <person name="Tang X.F."/>
            <person name="Huang Y.H."/>
            <person name="Xu Z.Y."/>
            <person name="Chen M.L."/>
            <person name="Du X.Y."/>
            <person name="Qiu B.Y."/>
            <person name="Chen P.T."/>
            <person name="Zhang W."/>
            <person name="Slipinski A."/>
            <person name="Escalona H.E."/>
            <person name="Waterhouse R.M."/>
            <person name="Zwick A."/>
            <person name="Pang H."/>
        </authorList>
    </citation>
    <scope>NUCLEOTIDE SEQUENCE [LARGE SCALE GENOMIC DNA]</scope>
    <source>
        <strain evidence="2">SYSU2018</strain>
    </source>
</reference>
<comment type="caution">
    <text evidence="2">The sequence shown here is derived from an EMBL/GenBank/DDBJ whole genome shotgun (WGS) entry which is preliminary data.</text>
</comment>
<sequence length="251" mass="29196">MTICRQLLRYVRARNDDNAMKIVQKKPIAGETVVPTTGRITISSLQLKVKHVYPNDVLKLTLLESIKSDRPILIPSRRWESFELPSLTENSTKEVWNVKTTAAVDCPRFVICCFQTNKKYNSEADPNFFDNIDISNIRLLLNGEYYPQEQSRLKFGENDYAETYINYVKFMEMYSGHRKIAALDYAQYKDRALFVIDCSRRDETFKSSMVDIKLEIESRTGFPPKTRAHCIIVHDYVLEYLPLSESVRKIA</sequence>
<evidence type="ECO:0000313" key="3">
    <source>
        <dbReference type="Proteomes" id="UP001516400"/>
    </source>
</evidence>
<feature type="domain" description="Double jelly roll-like" evidence="1">
    <location>
        <begin position="8"/>
        <end position="237"/>
    </location>
</feature>
<dbReference type="Pfam" id="PF21738">
    <property type="entry name" value="DJR-like_dom"/>
    <property type="match status" value="1"/>
</dbReference>
<name>A0ABD2PDA5_9CUCU</name>
<dbReference type="AlphaFoldDB" id="A0ABD2PDA5"/>
<dbReference type="EMBL" id="JABFTP020000185">
    <property type="protein sequence ID" value="KAL3288961.1"/>
    <property type="molecule type" value="Genomic_DNA"/>
</dbReference>
<organism evidence="2 3">
    <name type="scientific">Cryptolaemus montrouzieri</name>
    <dbReference type="NCBI Taxonomy" id="559131"/>
    <lineage>
        <taxon>Eukaryota</taxon>
        <taxon>Metazoa</taxon>
        <taxon>Ecdysozoa</taxon>
        <taxon>Arthropoda</taxon>
        <taxon>Hexapoda</taxon>
        <taxon>Insecta</taxon>
        <taxon>Pterygota</taxon>
        <taxon>Neoptera</taxon>
        <taxon>Endopterygota</taxon>
        <taxon>Coleoptera</taxon>
        <taxon>Polyphaga</taxon>
        <taxon>Cucujiformia</taxon>
        <taxon>Coccinelloidea</taxon>
        <taxon>Coccinellidae</taxon>
        <taxon>Scymninae</taxon>
        <taxon>Scymnini</taxon>
        <taxon>Cryptolaemus</taxon>
    </lineage>
</organism>
<dbReference type="PANTHER" id="PTHR36159:SF1">
    <property type="entry name" value="RETROVIRUS-RELATED POL POLYPROTEIN FROM TRANSPOSON 412-LIKE PROTEIN"/>
    <property type="match status" value="1"/>
</dbReference>